<keyword evidence="6" id="KW-1185">Reference proteome</keyword>
<dbReference type="STRING" id="756272.Plabr_0631"/>
<dbReference type="RefSeq" id="WP_013627001.1">
    <property type="nucleotide sequence ID" value="NC_015174.1"/>
</dbReference>
<dbReference type="KEGG" id="pbs:Plabr_0631"/>
<reference evidence="6" key="1">
    <citation type="submission" date="2011-02" db="EMBL/GenBank/DDBJ databases">
        <title>The complete genome of Planctomyces brasiliensis DSM 5305.</title>
        <authorList>
            <person name="Lucas S."/>
            <person name="Copeland A."/>
            <person name="Lapidus A."/>
            <person name="Bruce D."/>
            <person name="Goodwin L."/>
            <person name="Pitluck S."/>
            <person name="Kyrpides N."/>
            <person name="Mavromatis K."/>
            <person name="Pagani I."/>
            <person name="Ivanova N."/>
            <person name="Ovchinnikova G."/>
            <person name="Lu M."/>
            <person name="Detter J.C."/>
            <person name="Han C."/>
            <person name="Land M."/>
            <person name="Hauser L."/>
            <person name="Markowitz V."/>
            <person name="Cheng J.-F."/>
            <person name="Hugenholtz P."/>
            <person name="Woyke T."/>
            <person name="Wu D."/>
            <person name="Tindall B."/>
            <person name="Pomrenke H.G."/>
            <person name="Brambilla E."/>
            <person name="Klenk H.-P."/>
            <person name="Eisen J.A."/>
        </authorList>
    </citation>
    <scope>NUCLEOTIDE SEQUENCE [LARGE SCALE GENOMIC DNA]</scope>
    <source>
        <strain evidence="6">ATCC 49424 / DSM 5305 / JCM 21570 / NBRC 103401 / IFAM 1448</strain>
    </source>
</reference>
<dbReference type="HOGENOM" id="CLU_043335_2_0_0"/>
<evidence type="ECO:0000259" key="4">
    <source>
        <dbReference type="Pfam" id="PF03372"/>
    </source>
</evidence>
<evidence type="ECO:0000256" key="3">
    <source>
        <dbReference type="ARBA" id="ARBA00022801"/>
    </source>
</evidence>
<evidence type="ECO:0000256" key="2">
    <source>
        <dbReference type="ARBA" id="ARBA00022722"/>
    </source>
</evidence>
<dbReference type="Gene3D" id="3.60.10.10">
    <property type="entry name" value="Endonuclease/exonuclease/phosphatase"/>
    <property type="match status" value="1"/>
</dbReference>
<keyword evidence="3 5" id="KW-0378">Hydrolase</keyword>
<protein>
    <submittedName>
        <fullName evidence="5">Deoxyribonuclease I</fullName>
        <ecNumber evidence="5">3.1.21.1</ecNumber>
    </submittedName>
</protein>
<dbReference type="OrthoDB" id="5500612at2"/>
<dbReference type="InterPro" id="IPR036691">
    <property type="entry name" value="Endo/exonu/phosph_ase_sf"/>
</dbReference>
<dbReference type="PRINTS" id="PR00130">
    <property type="entry name" value="DNASEI"/>
</dbReference>
<dbReference type="PANTHER" id="PTHR11371:SF31">
    <property type="entry name" value="EXTRACELLULAR NUCLEASE"/>
    <property type="match status" value="1"/>
</dbReference>
<dbReference type="SMART" id="SM00476">
    <property type="entry name" value="DNaseIc"/>
    <property type="match status" value="1"/>
</dbReference>
<dbReference type="eggNOG" id="COG2374">
    <property type="taxonomic scope" value="Bacteria"/>
</dbReference>
<dbReference type="InterPro" id="IPR016202">
    <property type="entry name" value="DNase_I"/>
</dbReference>
<dbReference type="AlphaFoldDB" id="F0SFA3"/>
<evidence type="ECO:0000313" key="6">
    <source>
        <dbReference type="Proteomes" id="UP000006860"/>
    </source>
</evidence>
<dbReference type="InterPro" id="IPR005135">
    <property type="entry name" value="Endo/exonuclease/phosphatase"/>
</dbReference>
<dbReference type="EC" id="3.1.21.1" evidence="5"/>
<proteinExistence type="inferred from homology"/>
<gene>
    <name evidence="5" type="ordered locus">Plabr_0631</name>
</gene>
<feature type="domain" description="Endonuclease/exonuclease/phosphatase" evidence="4">
    <location>
        <begin position="66"/>
        <end position="302"/>
    </location>
</feature>
<dbReference type="GO" id="GO:0006308">
    <property type="term" value="P:DNA catabolic process"/>
    <property type="evidence" value="ECO:0007669"/>
    <property type="project" value="InterPro"/>
</dbReference>
<organism evidence="5 6">
    <name type="scientific">Rubinisphaera brasiliensis (strain ATCC 49424 / DSM 5305 / JCM 21570 / IAM 15109 / NBRC 103401 / IFAM 1448)</name>
    <name type="common">Planctomyces brasiliensis</name>
    <dbReference type="NCBI Taxonomy" id="756272"/>
    <lineage>
        <taxon>Bacteria</taxon>
        <taxon>Pseudomonadati</taxon>
        <taxon>Planctomycetota</taxon>
        <taxon>Planctomycetia</taxon>
        <taxon>Planctomycetales</taxon>
        <taxon>Planctomycetaceae</taxon>
        <taxon>Rubinisphaera</taxon>
    </lineage>
</organism>
<dbReference type="Pfam" id="PF03372">
    <property type="entry name" value="Exo_endo_phos"/>
    <property type="match status" value="1"/>
</dbReference>
<dbReference type="PANTHER" id="PTHR11371">
    <property type="entry name" value="DEOXYRIBONUCLEASE"/>
    <property type="match status" value="1"/>
</dbReference>
<evidence type="ECO:0000256" key="1">
    <source>
        <dbReference type="ARBA" id="ARBA00007359"/>
    </source>
</evidence>
<name>F0SFA3_RUBBR</name>
<dbReference type="Proteomes" id="UP000006860">
    <property type="component" value="Chromosome"/>
</dbReference>
<dbReference type="SUPFAM" id="SSF56219">
    <property type="entry name" value="DNase I-like"/>
    <property type="match status" value="1"/>
</dbReference>
<sequence>MARKNSQPSWWIGVALLVLGLMTFLNKLQMPFEIPGMPVTKPAPTEPDPQPGNPAPVFPADKLRLASFNIQVFGQSKLGDKVVINRLAEVIRQFDLVAIQEIRSADQSLMPNFMEIVNKDGSNYHYLIGPRLGRTISKEQYAYVYRSDRIEPIDGSMFTVDDPKDLLHREPTVASFRSRVGEGERFTFTLINCHTDPDEADFEVAQLAQVYKFVSTFHRKEDDIFLLGDLNVDADDLAPFNSIPTVASIVPAGPTNTRKTKQYDHILVNLSQTAEFTGRAGVFDMAEHFDISQEQAIDISDHQPVWAEFSTTEKPAPTHLASPPTGTVIR</sequence>
<keyword evidence="2" id="KW-0540">Nuclease</keyword>
<dbReference type="EMBL" id="CP002546">
    <property type="protein sequence ID" value="ADY58258.1"/>
    <property type="molecule type" value="Genomic_DNA"/>
</dbReference>
<comment type="similarity">
    <text evidence="1">Belongs to the DNase I family.</text>
</comment>
<accession>F0SFA3</accession>
<evidence type="ECO:0000313" key="5">
    <source>
        <dbReference type="EMBL" id="ADY58258.1"/>
    </source>
</evidence>
<dbReference type="GO" id="GO:0004530">
    <property type="term" value="F:deoxyribonuclease I activity"/>
    <property type="evidence" value="ECO:0007669"/>
    <property type="project" value="UniProtKB-EC"/>
</dbReference>